<feature type="region of interest" description="Disordered" evidence="1">
    <location>
        <begin position="63"/>
        <end position="90"/>
    </location>
</feature>
<name>A0ABN8R2Q8_9CNID</name>
<protein>
    <submittedName>
        <fullName evidence="2">Uncharacterized protein</fullName>
    </submittedName>
</protein>
<comment type="caution">
    <text evidence="2">The sequence shown here is derived from an EMBL/GenBank/DDBJ whole genome shotgun (WGS) entry which is preliminary data.</text>
</comment>
<dbReference type="EMBL" id="CALNXI010001598">
    <property type="protein sequence ID" value="CAH3173007.1"/>
    <property type="molecule type" value="Genomic_DNA"/>
</dbReference>
<keyword evidence="3" id="KW-1185">Reference proteome</keyword>
<reference evidence="2 3" key="1">
    <citation type="submission" date="2022-05" db="EMBL/GenBank/DDBJ databases">
        <authorList>
            <consortium name="Genoscope - CEA"/>
            <person name="William W."/>
        </authorList>
    </citation>
    <scope>NUCLEOTIDE SEQUENCE [LARGE SCALE GENOMIC DNA]</scope>
</reference>
<evidence type="ECO:0000256" key="1">
    <source>
        <dbReference type="SAM" id="MobiDB-lite"/>
    </source>
</evidence>
<organism evidence="2 3">
    <name type="scientific">Porites evermanni</name>
    <dbReference type="NCBI Taxonomy" id="104178"/>
    <lineage>
        <taxon>Eukaryota</taxon>
        <taxon>Metazoa</taxon>
        <taxon>Cnidaria</taxon>
        <taxon>Anthozoa</taxon>
        <taxon>Hexacorallia</taxon>
        <taxon>Scleractinia</taxon>
        <taxon>Fungiina</taxon>
        <taxon>Poritidae</taxon>
        <taxon>Porites</taxon>
    </lineage>
</organism>
<dbReference type="Proteomes" id="UP001159427">
    <property type="component" value="Unassembled WGS sequence"/>
</dbReference>
<feature type="non-terminal residue" evidence="2">
    <location>
        <position position="90"/>
    </location>
</feature>
<evidence type="ECO:0000313" key="2">
    <source>
        <dbReference type="EMBL" id="CAH3173007.1"/>
    </source>
</evidence>
<sequence length="90" mass="10144">MTAPAPKFIRLEGHVFNSWKRYKQQFGFAKRTDSEFAALLLQRSFEGNEVNCGGGQMFTCQSSDGVQGEKSLPRNQKKETSHKSKQVESS</sequence>
<accession>A0ABN8R2Q8</accession>
<evidence type="ECO:0000313" key="3">
    <source>
        <dbReference type="Proteomes" id="UP001159427"/>
    </source>
</evidence>
<feature type="compositionally biased region" description="Basic and acidic residues" evidence="1">
    <location>
        <begin position="76"/>
        <end position="90"/>
    </location>
</feature>
<gene>
    <name evidence="2" type="ORF">PEVE_00008730</name>
</gene>
<proteinExistence type="predicted"/>